<feature type="region of interest" description="Disordered" evidence="7">
    <location>
        <begin position="341"/>
        <end position="370"/>
    </location>
</feature>
<dbReference type="AlphaFoldDB" id="A0ABD5PY77"/>
<dbReference type="SUPFAM" id="SSF53474">
    <property type="entry name" value="alpha/beta-Hydrolases"/>
    <property type="match status" value="1"/>
</dbReference>
<comment type="catalytic activity">
    <reaction evidence="1">
        <text>Hydrolysis of Pro-|-Xaa &gt;&gt; Ala-|-Xaa in oligopeptides.</text>
        <dbReference type="EC" id="3.4.21.26"/>
    </reaction>
</comment>
<dbReference type="FunFam" id="3.40.50.1820:FF:000005">
    <property type="entry name" value="Prolyl endopeptidase"/>
    <property type="match status" value="1"/>
</dbReference>
<dbReference type="InterPro" id="IPR023302">
    <property type="entry name" value="Pept_S9A_N"/>
</dbReference>
<evidence type="ECO:0000256" key="2">
    <source>
        <dbReference type="ARBA" id="ARBA00005228"/>
    </source>
</evidence>
<dbReference type="Gene3D" id="2.130.10.120">
    <property type="entry name" value="Prolyl oligopeptidase, N-terminal domain"/>
    <property type="match status" value="1"/>
</dbReference>
<dbReference type="SUPFAM" id="SSF50993">
    <property type="entry name" value="Peptidase/esterase 'gauge' domain"/>
    <property type="match status" value="1"/>
</dbReference>
<evidence type="ECO:0000256" key="5">
    <source>
        <dbReference type="ARBA" id="ARBA00022801"/>
    </source>
</evidence>
<evidence type="ECO:0000313" key="11">
    <source>
        <dbReference type="Proteomes" id="UP001595945"/>
    </source>
</evidence>
<reference evidence="10 11" key="1">
    <citation type="journal article" date="2019" name="Int. J. Syst. Evol. Microbiol.">
        <title>The Global Catalogue of Microorganisms (GCM) 10K type strain sequencing project: providing services to taxonomists for standard genome sequencing and annotation.</title>
        <authorList>
            <consortium name="The Broad Institute Genomics Platform"/>
            <consortium name="The Broad Institute Genome Sequencing Center for Infectious Disease"/>
            <person name="Wu L."/>
            <person name="Ma J."/>
        </authorList>
    </citation>
    <scope>NUCLEOTIDE SEQUENCE [LARGE SCALE GENOMIC DNA]</scope>
    <source>
        <strain evidence="10 11">XZYJ18</strain>
    </source>
</reference>
<gene>
    <name evidence="10" type="ORF">ACFO9K_00935</name>
</gene>
<dbReference type="PANTHER" id="PTHR42881">
    <property type="entry name" value="PROLYL ENDOPEPTIDASE"/>
    <property type="match status" value="1"/>
</dbReference>
<dbReference type="PRINTS" id="PR00862">
    <property type="entry name" value="PROLIGOPTASE"/>
</dbReference>
<dbReference type="GO" id="GO:0006508">
    <property type="term" value="P:proteolysis"/>
    <property type="evidence" value="ECO:0007669"/>
    <property type="project" value="UniProtKB-KW"/>
</dbReference>
<feature type="region of interest" description="Disordered" evidence="7">
    <location>
        <begin position="389"/>
        <end position="408"/>
    </location>
</feature>
<dbReference type="RefSeq" id="WP_254267668.1">
    <property type="nucleotide sequence ID" value="NZ_CP100400.1"/>
</dbReference>
<evidence type="ECO:0000256" key="4">
    <source>
        <dbReference type="ARBA" id="ARBA00022670"/>
    </source>
</evidence>
<evidence type="ECO:0000259" key="9">
    <source>
        <dbReference type="Pfam" id="PF02897"/>
    </source>
</evidence>
<dbReference type="Pfam" id="PF02897">
    <property type="entry name" value="Peptidase_S9_N"/>
    <property type="match status" value="1"/>
</dbReference>
<dbReference type="EC" id="3.4.21.26" evidence="3"/>
<dbReference type="Gene3D" id="3.40.50.1820">
    <property type="entry name" value="alpha/beta hydrolase"/>
    <property type="match status" value="1"/>
</dbReference>
<protein>
    <recommendedName>
        <fullName evidence="3">prolyl oligopeptidase</fullName>
        <ecNumber evidence="3">3.4.21.26</ecNumber>
    </recommendedName>
</protein>
<evidence type="ECO:0000256" key="3">
    <source>
        <dbReference type="ARBA" id="ARBA00011897"/>
    </source>
</evidence>
<dbReference type="GeneID" id="73046142"/>
<feature type="compositionally biased region" description="Basic and acidic residues" evidence="7">
    <location>
        <begin position="345"/>
        <end position="355"/>
    </location>
</feature>
<organism evidence="10 11">
    <name type="scientific">Halorussus aquaticus</name>
    <dbReference type="NCBI Taxonomy" id="2953748"/>
    <lineage>
        <taxon>Archaea</taxon>
        <taxon>Methanobacteriati</taxon>
        <taxon>Methanobacteriota</taxon>
        <taxon>Stenosarchaea group</taxon>
        <taxon>Halobacteria</taxon>
        <taxon>Halobacteriales</taxon>
        <taxon>Haladaptataceae</taxon>
        <taxon>Halorussus</taxon>
    </lineage>
</organism>
<dbReference type="GO" id="GO:0004252">
    <property type="term" value="F:serine-type endopeptidase activity"/>
    <property type="evidence" value="ECO:0007669"/>
    <property type="project" value="UniProtKB-EC"/>
</dbReference>
<evidence type="ECO:0000259" key="8">
    <source>
        <dbReference type="Pfam" id="PF00326"/>
    </source>
</evidence>
<name>A0ABD5PY77_9EURY</name>
<dbReference type="Proteomes" id="UP001595945">
    <property type="component" value="Unassembled WGS sequence"/>
</dbReference>
<dbReference type="InterPro" id="IPR029058">
    <property type="entry name" value="AB_hydrolase_fold"/>
</dbReference>
<keyword evidence="5" id="KW-0378">Hydrolase</keyword>
<sequence length="678" mass="75489">MHDPPVTERREVVEEMHGEEIRDPYRWLEDDNEGVHEWVERQNEYADRVLGSDARDQLAPRLETRAAVPEYGVVTPRERGYFQTIEAADEDHAKLCVRSDLDAAPTVLADPNEWPDGESLDWYTPSPDGSLVAYGRAEGGEEQYDVTVLDAETGETVEVLRDCGRAGPEGFAWSDENFYYVTSGSADEGTQLEKQIRYHELDAGESRAVDDPVLTDDVGEHVWPSLGYTDDTLVVAFHAGWTHSDVYRWESDGPAPADGELVRLVADTDASFRPNVADGTVYMLTDYEAPRSRVVACDATATETDPDDLAELVPESDETLTYLVVAGDSLVVQSQRDARSSLSVYDRDGDHRGEVDLPEDTAVGRGDLTGDPEAPEFCFRAQTFDRPPWVAHGRTDTGETTTISERDPESDLDLVVEQRFFESADGTEVPAFVVHRDGVERDGDNPTVLYGYGGFRINLTPSYDRFRVPFLEDGGVYVQANLRGGAEYGEDWHRQGMRENKQNVFDDFYAVAEGLVDADYTRPERLAAMGRSNGGLLVGAAVTQRPDLFGAASCGVPLLDMLRFHEFLLGESWTVEYGSPEDPEAFEYLRAYSPYNNVEERAYPAVYFETAAGDTRVHPGHARKMTARMQAANTGEEPILLRTRTETGHGVGKPTSMTVSEQLDRWAFLYDQLDVSET</sequence>
<dbReference type="InterPro" id="IPR001375">
    <property type="entry name" value="Peptidase_S9_cat"/>
</dbReference>
<evidence type="ECO:0000256" key="6">
    <source>
        <dbReference type="ARBA" id="ARBA00022825"/>
    </source>
</evidence>
<dbReference type="EMBL" id="JBHSHT010000001">
    <property type="protein sequence ID" value="MFC4822816.1"/>
    <property type="molecule type" value="Genomic_DNA"/>
</dbReference>
<evidence type="ECO:0000256" key="7">
    <source>
        <dbReference type="SAM" id="MobiDB-lite"/>
    </source>
</evidence>
<comment type="caution">
    <text evidence="10">The sequence shown here is derived from an EMBL/GenBank/DDBJ whole genome shotgun (WGS) entry which is preliminary data.</text>
</comment>
<evidence type="ECO:0000256" key="1">
    <source>
        <dbReference type="ARBA" id="ARBA00001070"/>
    </source>
</evidence>
<dbReference type="InterPro" id="IPR051167">
    <property type="entry name" value="Prolyl_oligopep/macrocyclase"/>
</dbReference>
<feature type="domain" description="Peptidase S9 prolyl oligopeptidase catalytic" evidence="8">
    <location>
        <begin position="463"/>
        <end position="674"/>
    </location>
</feature>
<keyword evidence="11" id="KW-1185">Reference proteome</keyword>
<dbReference type="Pfam" id="PF00326">
    <property type="entry name" value="Peptidase_S9"/>
    <property type="match status" value="1"/>
</dbReference>
<proteinExistence type="inferred from homology"/>
<evidence type="ECO:0000313" key="10">
    <source>
        <dbReference type="EMBL" id="MFC4822816.1"/>
    </source>
</evidence>
<comment type="similarity">
    <text evidence="2">Belongs to the peptidase S9A family.</text>
</comment>
<accession>A0ABD5PY77</accession>
<dbReference type="InterPro" id="IPR002470">
    <property type="entry name" value="Peptidase_S9A"/>
</dbReference>
<keyword evidence="4" id="KW-0645">Protease</keyword>
<dbReference type="PANTHER" id="PTHR42881:SF2">
    <property type="entry name" value="PROLYL ENDOPEPTIDASE"/>
    <property type="match status" value="1"/>
</dbReference>
<keyword evidence="6" id="KW-0720">Serine protease</keyword>
<feature type="domain" description="Peptidase S9A N-terminal" evidence="9">
    <location>
        <begin position="4"/>
        <end position="405"/>
    </location>
</feature>